<dbReference type="GO" id="GO:0030983">
    <property type="term" value="F:mismatched DNA binding"/>
    <property type="evidence" value="ECO:0007669"/>
    <property type="project" value="InterPro"/>
</dbReference>
<name>A0A0U5B1N2_9BACT</name>
<feature type="binding site" evidence="7">
    <location>
        <begin position="314"/>
        <end position="321"/>
    </location>
    <ligand>
        <name>ATP</name>
        <dbReference type="ChEBI" id="CHEBI:30616"/>
    </ligand>
</feature>
<dbReference type="GO" id="GO:0045910">
    <property type="term" value="P:negative regulation of DNA recombination"/>
    <property type="evidence" value="ECO:0007669"/>
    <property type="project" value="InterPro"/>
</dbReference>
<comment type="similarity">
    <text evidence="7">Belongs to the DNA mismatch repair MutS family. MutS2 subfamily.</text>
</comment>
<dbReference type="InterPro" id="IPR046893">
    <property type="entry name" value="MSSS"/>
</dbReference>
<evidence type="ECO:0000256" key="6">
    <source>
        <dbReference type="ARBA" id="ARBA00023125"/>
    </source>
</evidence>
<reference evidence="10 11" key="1">
    <citation type="journal article" date="2016" name="Int. J. Syst. Evol. Microbiol.">
        <title>Caldimicrobium thiodismutans sp. nov., a sulfur-disproportionating bacterium isolated from a hot spring, and emended description of the genus Caldimicrobium.</title>
        <authorList>
            <person name="Kojima H."/>
            <person name="Umezawa K."/>
            <person name="Fukui M."/>
        </authorList>
    </citation>
    <scope>NUCLEOTIDE SEQUENCE [LARGE SCALE GENOMIC DNA]</scope>
    <source>
        <strain evidence="10 11">TF1</strain>
    </source>
</reference>
<evidence type="ECO:0000259" key="9">
    <source>
        <dbReference type="PROSITE" id="PS50828"/>
    </source>
</evidence>
<dbReference type="KEGG" id="cthi:THC_1633"/>
<dbReference type="Pfam" id="PF00488">
    <property type="entry name" value="MutS_V"/>
    <property type="match status" value="1"/>
</dbReference>
<dbReference type="InterPro" id="IPR007696">
    <property type="entry name" value="DNA_mismatch_repair_MutS_core"/>
</dbReference>
<evidence type="ECO:0000256" key="5">
    <source>
        <dbReference type="ARBA" id="ARBA00022884"/>
    </source>
</evidence>
<organism evidence="10 11">
    <name type="scientific">Caldimicrobium thiodismutans</name>
    <dbReference type="NCBI Taxonomy" id="1653476"/>
    <lineage>
        <taxon>Bacteria</taxon>
        <taxon>Pseudomonadati</taxon>
        <taxon>Thermodesulfobacteriota</taxon>
        <taxon>Thermodesulfobacteria</taxon>
        <taxon>Thermodesulfobacteriales</taxon>
        <taxon>Thermodesulfobacteriaceae</taxon>
        <taxon>Caldimicrobium</taxon>
    </lineage>
</organism>
<dbReference type="GO" id="GO:0016887">
    <property type="term" value="F:ATP hydrolysis activity"/>
    <property type="evidence" value="ECO:0007669"/>
    <property type="project" value="InterPro"/>
</dbReference>
<dbReference type="GO" id="GO:0019843">
    <property type="term" value="F:rRNA binding"/>
    <property type="evidence" value="ECO:0007669"/>
    <property type="project" value="UniProtKB-UniRule"/>
</dbReference>
<keyword evidence="1 7" id="KW-0699">rRNA-binding</keyword>
<dbReference type="InterPro" id="IPR045076">
    <property type="entry name" value="MutS"/>
</dbReference>
<protein>
    <recommendedName>
        <fullName evidence="7">Endonuclease MutS2</fullName>
        <ecNumber evidence="7">3.1.-.-</ecNumber>
    </recommendedName>
    <alternativeName>
        <fullName evidence="7">Ribosome-associated protein quality control-upstream factor</fullName>
        <shortName evidence="7">RQC-upstream factor</shortName>
        <shortName evidence="7">RqcU</shortName>
        <ecNumber evidence="7">3.6.4.-</ecNumber>
    </alternativeName>
</protein>
<dbReference type="Pfam" id="PF01713">
    <property type="entry name" value="Smr"/>
    <property type="match status" value="1"/>
</dbReference>
<dbReference type="SMART" id="SM00463">
    <property type="entry name" value="SMR"/>
    <property type="match status" value="1"/>
</dbReference>
<dbReference type="PATRIC" id="fig|1653476.3.peg.1700"/>
<evidence type="ECO:0000256" key="7">
    <source>
        <dbReference type="HAMAP-Rule" id="MF_00092"/>
    </source>
</evidence>
<dbReference type="OrthoDB" id="9808166at2"/>
<evidence type="ECO:0000256" key="8">
    <source>
        <dbReference type="SAM" id="Coils"/>
    </source>
</evidence>
<evidence type="ECO:0000256" key="3">
    <source>
        <dbReference type="ARBA" id="ARBA00022801"/>
    </source>
</evidence>
<dbReference type="NCBIfam" id="TIGR01069">
    <property type="entry name" value="mutS2"/>
    <property type="match status" value="1"/>
</dbReference>
<dbReference type="HAMAP" id="MF_00092">
    <property type="entry name" value="MutS2"/>
    <property type="match status" value="1"/>
</dbReference>
<dbReference type="EMBL" id="AP014945">
    <property type="protein sequence ID" value="BAU23993.1"/>
    <property type="molecule type" value="Genomic_DNA"/>
</dbReference>
<keyword evidence="7" id="KW-0255">Endonuclease</keyword>
<keyword evidence="8" id="KW-0175">Coiled coil</keyword>
<keyword evidence="4 7" id="KW-0067">ATP-binding</keyword>
<dbReference type="InterPro" id="IPR027417">
    <property type="entry name" value="P-loop_NTPase"/>
</dbReference>
<dbReference type="GO" id="GO:0005524">
    <property type="term" value="F:ATP binding"/>
    <property type="evidence" value="ECO:0007669"/>
    <property type="project" value="UniProtKB-UniRule"/>
</dbReference>
<dbReference type="EC" id="3.1.-.-" evidence="7"/>
<comment type="function">
    <text evidence="7">Endonuclease that is involved in the suppression of homologous recombination and thus may have a key role in the control of bacterial genetic diversity.</text>
</comment>
<evidence type="ECO:0000256" key="2">
    <source>
        <dbReference type="ARBA" id="ARBA00022741"/>
    </source>
</evidence>
<feature type="domain" description="Smr" evidence="9">
    <location>
        <begin position="663"/>
        <end position="738"/>
    </location>
</feature>
<proteinExistence type="inferred from homology"/>
<dbReference type="Pfam" id="PF20297">
    <property type="entry name" value="MSSS"/>
    <property type="match status" value="1"/>
</dbReference>
<feature type="coiled-coil region" evidence="8">
    <location>
        <begin position="499"/>
        <end position="547"/>
    </location>
</feature>
<keyword evidence="5 7" id="KW-0694">RNA-binding</keyword>
<evidence type="ECO:0000256" key="4">
    <source>
        <dbReference type="ARBA" id="ARBA00022840"/>
    </source>
</evidence>
<dbReference type="PANTHER" id="PTHR48466">
    <property type="entry name" value="OS10G0509000 PROTEIN-RELATED"/>
    <property type="match status" value="1"/>
</dbReference>
<evidence type="ECO:0000256" key="1">
    <source>
        <dbReference type="ARBA" id="ARBA00022730"/>
    </source>
</evidence>
<dbReference type="GO" id="GO:0072344">
    <property type="term" value="P:rescue of stalled ribosome"/>
    <property type="evidence" value="ECO:0007669"/>
    <property type="project" value="UniProtKB-UniRule"/>
</dbReference>
<keyword evidence="3 7" id="KW-0378">Hydrolase</keyword>
<comment type="subunit">
    <text evidence="7">Homodimer. Binds to stalled ribosomes, contacting rRNA.</text>
</comment>
<reference evidence="11" key="2">
    <citation type="journal article" date="2016" name="Int. J. Syst. Evol. Microbiol.">
        <title>Caldimicrobium thiodismutans sp. nov., a sulfur-disproportionating bacterium isolated from a hot spring.</title>
        <authorList>
            <person name="Kojima H."/>
            <person name="Umezawa K."/>
            <person name="Fukui M."/>
        </authorList>
    </citation>
    <scope>NUCLEOTIDE SEQUENCE [LARGE SCALE GENOMIC DNA]</scope>
    <source>
        <strain evidence="11">TF1</strain>
    </source>
</reference>
<dbReference type="SUPFAM" id="SSF160443">
    <property type="entry name" value="SMR domain-like"/>
    <property type="match status" value="1"/>
</dbReference>
<keyword evidence="6 7" id="KW-0238">DNA-binding</keyword>
<keyword evidence="2 7" id="KW-0547">Nucleotide-binding</keyword>
<dbReference type="Gene3D" id="3.40.50.300">
    <property type="entry name" value="P-loop containing nucleotide triphosphate hydrolases"/>
    <property type="match status" value="1"/>
</dbReference>
<dbReference type="InterPro" id="IPR036187">
    <property type="entry name" value="DNA_mismatch_repair_MutS_sf"/>
</dbReference>
<dbReference type="GO" id="GO:0006298">
    <property type="term" value="P:mismatch repair"/>
    <property type="evidence" value="ECO:0007669"/>
    <property type="project" value="InterPro"/>
</dbReference>
<dbReference type="SUPFAM" id="SSF52540">
    <property type="entry name" value="P-loop containing nucleoside triphosphate hydrolases"/>
    <property type="match status" value="1"/>
</dbReference>
<dbReference type="STRING" id="1653476.THC_1633"/>
<dbReference type="InterPro" id="IPR000432">
    <property type="entry name" value="DNA_mismatch_repair_MutS_C"/>
</dbReference>
<dbReference type="GO" id="GO:0043023">
    <property type="term" value="F:ribosomal large subunit binding"/>
    <property type="evidence" value="ECO:0007669"/>
    <property type="project" value="UniProtKB-UniRule"/>
</dbReference>
<evidence type="ECO:0000313" key="10">
    <source>
        <dbReference type="EMBL" id="BAU23993.1"/>
    </source>
</evidence>
<dbReference type="AlphaFoldDB" id="A0A0U5B1N2"/>
<dbReference type="PIRSF" id="PIRSF005814">
    <property type="entry name" value="MutS_YshD"/>
    <property type="match status" value="1"/>
</dbReference>
<dbReference type="GO" id="GO:0140664">
    <property type="term" value="F:ATP-dependent DNA damage sensor activity"/>
    <property type="evidence" value="ECO:0007669"/>
    <property type="project" value="InterPro"/>
</dbReference>
<sequence length="741" mass="86160">MPYLKTEASKIKLVDLQPTFSQEESKRLREESAFLWNLFEKGKGIELPSLPSLQKIFDGAQKRGFLLPGEVFQIGLWIMTSLELRDILKNSPFLSLSRLSDELSLLLERIKELFDLERKEIKDSASYQLRIIRRKKRLLEEEIFLKLEDLKDKYYKLGYLQEPIYLQREGRYVLPVKPEYKNKVKGILQGLSQSGATVFVEPFSLIHMTNELEELVWQEEREVSRILKELTEELFSFQESFFKLEEFMVSLDLAIARVELGRTYRGILPDEEKASELFIEEGFHPSLFFRAQEKEKPYPVTNNYLLREALMITGPNLGGKTVTLKTIGISVLMAQNGFLLPAKKAQIPYFKKLLVDLGDEQNLWEGESSFSAHLKNLKRILDLADKESLVLLDEPGRGTNPEEGALLVWAIIEGILEKGAKVIMTTHSHILKVLASQRKEFSFATVEFNRKTFSPTYRLLYNYLGDSHAFELARRVGLSESLIKRARDLLLDKDYFNLQDRYAQNIEAIENLKKDWEEKVRLLKEEREELSKFKKELEKKYERAMEKLFGEWQREFRTFLEQLASAKSSKRAHREFQKFLEERHLPRIFEERSFQEGEKVFVKCFGKEGTILKIKDKTALVLSGQMKLEVPLQELRREDIKNPPKPRYSATLSHPPSCSKEKIHLLGEEVESALNLLERKLNRCFLEGKDQLLVIHGHGTGKLRQAIRDYLKVHPLVKAYEEAPSYEGGSGATLVYLHKKN</sequence>
<accession>A0A0U5B1N2</accession>
<dbReference type="SMART" id="SM00533">
    <property type="entry name" value="MUTSd"/>
    <property type="match status" value="1"/>
</dbReference>
<dbReference type="SUPFAM" id="SSF48334">
    <property type="entry name" value="DNA repair protein MutS, domain III"/>
    <property type="match status" value="1"/>
</dbReference>
<dbReference type="PROSITE" id="PS50828">
    <property type="entry name" value="SMR"/>
    <property type="match status" value="1"/>
</dbReference>
<dbReference type="SMART" id="SM00534">
    <property type="entry name" value="MUTSac"/>
    <property type="match status" value="1"/>
</dbReference>
<dbReference type="InterPro" id="IPR036063">
    <property type="entry name" value="Smr_dom_sf"/>
</dbReference>
<dbReference type="Gene3D" id="3.30.1370.110">
    <property type="match status" value="1"/>
</dbReference>
<dbReference type="Proteomes" id="UP000068196">
    <property type="component" value="Chromosome"/>
</dbReference>
<dbReference type="InterPro" id="IPR002625">
    <property type="entry name" value="Smr_dom"/>
</dbReference>
<dbReference type="GO" id="GO:0004519">
    <property type="term" value="F:endonuclease activity"/>
    <property type="evidence" value="ECO:0007669"/>
    <property type="project" value="UniProtKB-UniRule"/>
</dbReference>
<comment type="function">
    <text evidence="7">Acts as a ribosome collision sensor, splitting the ribosome into its 2 subunits. Detects stalled/collided 70S ribosomes which it binds and splits by an ATP-hydrolysis driven conformational change. Acts upstream of the ribosome quality control system (RQC), a ribosome-associated complex that mediates the extraction of incompletely synthesized nascent chains from stalled ribosomes and their subsequent degradation. Probably generates substrates for RQC.</text>
</comment>
<keyword evidence="11" id="KW-1185">Reference proteome</keyword>
<dbReference type="EC" id="3.6.4.-" evidence="7"/>
<dbReference type="InterPro" id="IPR005747">
    <property type="entry name" value="MutS2"/>
</dbReference>
<evidence type="ECO:0000313" key="11">
    <source>
        <dbReference type="Proteomes" id="UP000068196"/>
    </source>
</evidence>
<keyword evidence="7" id="KW-0540">Nuclease</keyword>
<dbReference type="PANTHER" id="PTHR48466:SF2">
    <property type="entry name" value="OS10G0509000 PROTEIN"/>
    <property type="match status" value="1"/>
</dbReference>
<gene>
    <name evidence="7" type="primary">mutS2</name>
    <name evidence="7" type="synonym">rqcU</name>
    <name evidence="10" type="ORF">THC_1633</name>
</gene>